<dbReference type="InterPro" id="IPR011322">
    <property type="entry name" value="N-reg_PII-like_a/b"/>
</dbReference>
<dbReference type="EMBL" id="JBHUHV010000001">
    <property type="protein sequence ID" value="MFD2065313.1"/>
    <property type="molecule type" value="Genomic_DNA"/>
</dbReference>
<reference evidence="3" key="1">
    <citation type="journal article" date="2019" name="Int. J. Syst. Evol. Microbiol.">
        <title>The Global Catalogue of Microorganisms (GCM) 10K type strain sequencing project: providing services to taxonomists for standard genome sequencing and annotation.</title>
        <authorList>
            <consortium name="The Broad Institute Genomics Platform"/>
            <consortium name="The Broad Institute Genome Sequencing Center for Infectious Disease"/>
            <person name="Wu L."/>
            <person name="Ma J."/>
        </authorList>
    </citation>
    <scope>NUCLEOTIDE SEQUENCE [LARGE SCALE GENOMIC DNA]</scope>
    <source>
        <strain evidence="3">JCM 16545</strain>
    </source>
</reference>
<organism evidence="2 3">
    <name type="scientific">Pontibacter silvestris</name>
    <dbReference type="NCBI Taxonomy" id="2305183"/>
    <lineage>
        <taxon>Bacteria</taxon>
        <taxon>Pseudomonadati</taxon>
        <taxon>Bacteroidota</taxon>
        <taxon>Cytophagia</taxon>
        <taxon>Cytophagales</taxon>
        <taxon>Hymenobacteraceae</taxon>
        <taxon>Pontibacter</taxon>
    </lineage>
</organism>
<dbReference type="RefSeq" id="WP_229962346.1">
    <property type="nucleotide sequence ID" value="NZ_JAJJWI010000021.1"/>
</dbReference>
<dbReference type="InterPro" id="IPR018551">
    <property type="entry name" value="DUF2007"/>
</dbReference>
<dbReference type="Pfam" id="PF09413">
    <property type="entry name" value="DUF2007"/>
    <property type="match status" value="1"/>
</dbReference>
<sequence>MAERLITIATFNELTEAHIIKGRLEAEGILCFLGDEHIVGVQPFYSVAVGGVKLKVPEQDVEEARAILTHIKESNNLFVVEDSEEEETQEESVQAKKCLNCGSDNISEGKHSNSLFSFLPFANSKNKYKCFNCGFQWKQE</sequence>
<protein>
    <submittedName>
        <fullName evidence="2">DUF2007 domain-containing protein</fullName>
    </submittedName>
</protein>
<feature type="domain" description="DUF2007" evidence="1">
    <location>
        <begin position="6"/>
        <end position="71"/>
    </location>
</feature>
<keyword evidence="3" id="KW-1185">Reference proteome</keyword>
<dbReference type="Proteomes" id="UP001597369">
    <property type="component" value="Unassembled WGS sequence"/>
</dbReference>
<name>A0ABW4WRG5_9BACT</name>
<evidence type="ECO:0000313" key="2">
    <source>
        <dbReference type="EMBL" id="MFD2065313.1"/>
    </source>
</evidence>
<dbReference type="SUPFAM" id="SSF54913">
    <property type="entry name" value="GlnB-like"/>
    <property type="match status" value="1"/>
</dbReference>
<proteinExistence type="predicted"/>
<evidence type="ECO:0000259" key="1">
    <source>
        <dbReference type="Pfam" id="PF09413"/>
    </source>
</evidence>
<evidence type="ECO:0000313" key="3">
    <source>
        <dbReference type="Proteomes" id="UP001597369"/>
    </source>
</evidence>
<accession>A0ABW4WRG5</accession>
<dbReference type="Gene3D" id="3.30.70.790">
    <property type="entry name" value="UreE, C-terminal domain"/>
    <property type="match status" value="1"/>
</dbReference>
<gene>
    <name evidence="2" type="ORF">ACFSKU_00330</name>
</gene>
<comment type="caution">
    <text evidence="2">The sequence shown here is derived from an EMBL/GenBank/DDBJ whole genome shotgun (WGS) entry which is preliminary data.</text>
</comment>